<dbReference type="Proteomes" id="UP001162891">
    <property type="component" value="Chromosome"/>
</dbReference>
<organism evidence="6 7">
    <name type="scientific">Anaeromyxobacter oryzae</name>
    <dbReference type="NCBI Taxonomy" id="2918170"/>
    <lineage>
        <taxon>Bacteria</taxon>
        <taxon>Pseudomonadati</taxon>
        <taxon>Myxococcota</taxon>
        <taxon>Myxococcia</taxon>
        <taxon>Myxococcales</taxon>
        <taxon>Cystobacterineae</taxon>
        <taxon>Anaeromyxobacteraceae</taxon>
        <taxon>Anaeromyxobacter</taxon>
    </lineage>
</organism>
<dbReference type="InterPro" id="IPR036737">
    <property type="entry name" value="OmpA-like_sf"/>
</dbReference>
<dbReference type="PROSITE" id="PS51123">
    <property type="entry name" value="OMPA_2"/>
    <property type="match status" value="1"/>
</dbReference>
<feature type="domain" description="OmpA-like" evidence="5">
    <location>
        <begin position="89"/>
        <end position="206"/>
    </location>
</feature>
<dbReference type="InterPro" id="IPR039567">
    <property type="entry name" value="Gly-zipper"/>
</dbReference>
<keyword evidence="7" id="KW-1185">Reference proteome</keyword>
<evidence type="ECO:0000256" key="3">
    <source>
        <dbReference type="ARBA" id="ARBA00023237"/>
    </source>
</evidence>
<dbReference type="Pfam" id="PF13488">
    <property type="entry name" value="Gly-zipper_Omp"/>
    <property type="match status" value="1"/>
</dbReference>
<evidence type="ECO:0000256" key="2">
    <source>
        <dbReference type="ARBA" id="ARBA00023136"/>
    </source>
</evidence>
<dbReference type="PRINTS" id="PR01021">
    <property type="entry name" value="OMPADOMAIN"/>
</dbReference>
<dbReference type="InterPro" id="IPR006665">
    <property type="entry name" value="OmpA-like"/>
</dbReference>
<evidence type="ECO:0000259" key="5">
    <source>
        <dbReference type="PROSITE" id="PS51123"/>
    </source>
</evidence>
<evidence type="ECO:0000313" key="6">
    <source>
        <dbReference type="EMBL" id="BDG03316.1"/>
    </source>
</evidence>
<dbReference type="SUPFAM" id="SSF103088">
    <property type="entry name" value="OmpA-like"/>
    <property type="match status" value="1"/>
</dbReference>
<dbReference type="PRINTS" id="PR01023">
    <property type="entry name" value="NAFLGMOTY"/>
</dbReference>
<evidence type="ECO:0000256" key="4">
    <source>
        <dbReference type="PROSITE-ProRule" id="PRU00473"/>
    </source>
</evidence>
<dbReference type="InterPro" id="IPR050330">
    <property type="entry name" value="Bact_OuterMem_StrucFunc"/>
</dbReference>
<proteinExistence type="predicted"/>
<dbReference type="Gene3D" id="3.30.1330.60">
    <property type="entry name" value="OmpA-like domain"/>
    <property type="match status" value="1"/>
</dbReference>
<dbReference type="Pfam" id="PF00691">
    <property type="entry name" value="OmpA"/>
    <property type="match status" value="1"/>
</dbReference>
<dbReference type="EMBL" id="AP025591">
    <property type="protein sequence ID" value="BDG03316.1"/>
    <property type="molecule type" value="Genomic_DNA"/>
</dbReference>
<dbReference type="PANTHER" id="PTHR30329:SF21">
    <property type="entry name" value="LIPOPROTEIN YIAD-RELATED"/>
    <property type="match status" value="1"/>
</dbReference>
<reference evidence="7" key="1">
    <citation type="journal article" date="2022" name="Int. J. Syst. Evol. Microbiol.">
        <title>Anaeromyxobacter oryzae sp. nov., Anaeromyxobacter diazotrophicus sp. nov. and Anaeromyxobacter paludicola sp. nov., isolated from paddy soils.</title>
        <authorList>
            <person name="Itoh H."/>
            <person name="Xu Z."/>
            <person name="Mise K."/>
            <person name="Masuda Y."/>
            <person name="Ushijima N."/>
            <person name="Hayakawa C."/>
            <person name="Shiratori Y."/>
            <person name="Senoo K."/>
        </authorList>
    </citation>
    <scope>NUCLEOTIDE SEQUENCE [LARGE SCALE GENOMIC DNA]</scope>
    <source>
        <strain evidence="7">Red232</strain>
    </source>
</reference>
<keyword evidence="3" id="KW-0998">Cell outer membrane</keyword>
<evidence type="ECO:0000256" key="1">
    <source>
        <dbReference type="ARBA" id="ARBA00004442"/>
    </source>
</evidence>
<dbReference type="PANTHER" id="PTHR30329">
    <property type="entry name" value="STATOR ELEMENT OF FLAGELLAR MOTOR COMPLEX"/>
    <property type="match status" value="1"/>
</dbReference>
<dbReference type="InterPro" id="IPR006664">
    <property type="entry name" value="OMP_bac"/>
</dbReference>
<evidence type="ECO:0000313" key="7">
    <source>
        <dbReference type="Proteomes" id="UP001162891"/>
    </source>
</evidence>
<dbReference type="RefSeq" id="WP_248361221.1">
    <property type="nucleotide sequence ID" value="NZ_AP025591.1"/>
</dbReference>
<gene>
    <name evidence="6" type="ORF">AMOR_23120</name>
</gene>
<name>A0ABM7WV32_9BACT</name>
<dbReference type="CDD" id="cd07185">
    <property type="entry name" value="OmpA_C-like"/>
    <property type="match status" value="1"/>
</dbReference>
<keyword evidence="2 4" id="KW-0472">Membrane</keyword>
<protein>
    <recommendedName>
        <fullName evidence="5">OmpA-like domain-containing protein</fullName>
    </recommendedName>
</protein>
<sequence>MKNRRSVRLTAAAALAAFLVVGCETAGKRTAIGAGAGGLLGAGVGALAGGKKGALIGAGVGALAGGSVGLYLDKQHKELEKIAETKRTDNGLIVQLKGDILFDTGSAALKPEAIEQLTQLGDVIAKYSDDRVRIEGYTDSTGSNKTNEELSLRRADSVKSLLVGRGVQEKQITALGMGEVRPVADNGTADGRAKNRRVELHIDVPNAT</sequence>
<comment type="subcellular location">
    <subcellularLocation>
        <location evidence="1">Cell outer membrane</location>
    </subcellularLocation>
</comment>
<accession>A0ABM7WV32</accession>
<dbReference type="PROSITE" id="PS51257">
    <property type="entry name" value="PROKAR_LIPOPROTEIN"/>
    <property type="match status" value="1"/>
</dbReference>